<reference evidence="1" key="1">
    <citation type="submission" date="2018-05" db="EMBL/GenBank/DDBJ databases">
        <authorList>
            <person name="Lanie J.A."/>
            <person name="Ng W.-L."/>
            <person name="Kazmierczak K.M."/>
            <person name="Andrzejewski T.M."/>
            <person name="Davidsen T.M."/>
            <person name="Wayne K.J."/>
            <person name="Tettelin H."/>
            <person name="Glass J.I."/>
            <person name="Rusch D."/>
            <person name="Podicherti R."/>
            <person name="Tsui H.-C.T."/>
            <person name="Winkler M.E."/>
        </authorList>
    </citation>
    <scope>NUCLEOTIDE SEQUENCE</scope>
</reference>
<gene>
    <name evidence="1" type="ORF">METZ01_LOCUS467343</name>
</gene>
<dbReference type="EMBL" id="UINC01197154">
    <property type="protein sequence ID" value="SVE14489.1"/>
    <property type="molecule type" value="Genomic_DNA"/>
</dbReference>
<sequence length="83" mass="9109">VGGLAHYLEEEGLATTQISLIRPQTENTKPPRALWVPFELGRPMGAPNDPEFQKKVLRAALELLDRDDGPVLIEDFSGEAPAD</sequence>
<proteinExistence type="predicted"/>
<dbReference type="AlphaFoldDB" id="A0A383B419"/>
<feature type="non-terminal residue" evidence="1">
    <location>
        <position position="83"/>
    </location>
</feature>
<protein>
    <submittedName>
        <fullName evidence="1">Uncharacterized protein</fullName>
    </submittedName>
</protein>
<accession>A0A383B419</accession>
<evidence type="ECO:0000313" key="1">
    <source>
        <dbReference type="EMBL" id="SVE14489.1"/>
    </source>
</evidence>
<name>A0A383B419_9ZZZZ</name>
<organism evidence="1">
    <name type="scientific">marine metagenome</name>
    <dbReference type="NCBI Taxonomy" id="408172"/>
    <lineage>
        <taxon>unclassified sequences</taxon>
        <taxon>metagenomes</taxon>
        <taxon>ecological metagenomes</taxon>
    </lineage>
</organism>
<feature type="non-terminal residue" evidence="1">
    <location>
        <position position="1"/>
    </location>
</feature>